<keyword evidence="5" id="KW-0119">Carbohydrate metabolism</keyword>
<keyword evidence="3 9" id="KW-0378">Hydrolase</keyword>
<keyword evidence="11" id="KW-1185">Reference proteome</keyword>
<dbReference type="EMBL" id="BPFH01000004">
    <property type="protein sequence ID" value="GIT95902.1"/>
    <property type="molecule type" value="Genomic_DNA"/>
</dbReference>
<dbReference type="EC" id="3.2.1.21" evidence="2 9"/>
<evidence type="ECO:0000256" key="6">
    <source>
        <dbReference type="ARBA" id="ARBA00023295"/>
    </source>
</evidence>
<keyword evidence="7" id="KW-0624">Polysaccharide degradation</keyword>
<evidence type="ECO:0000256" key="4">
    <source>
        <dbReference type="ARBA" id="ARBA00023001"/>
    </source>
</evidence>
<dbReference type="PANTHER" id="PTHR10353:SF36">
    <property type="entry name" value="LP05116P"/>
    <property type="match status" value="1"/>
</dbReference>
<protein>
    <recommendedName>
        <fullName evidence="2 9">Beta-glucosidase</fullName>
        <ecNumber evidence="2 9">3.2.1.21</ecNumber>
    </recommendedName>
</protein>
<evidence type="ECO:0000256" key="7">
    <source>
        <dbReference type="ARBA" id="ARBA00023326"/>
    </source>
</evidence>
<evidence type="ECO:0000256" key="3">
    <source>
        <dbReference type="ARBA" id="ARBA00022801"/>
    </source>
</evidence>
<evidence type="ECO:0000313" key="11">
    <source>
        <dbReference type="Proteomes" id="UP000786693"/>
    </source>
</evidence>
<evidence type="ECO:0000256" key="9">
    <source>
        <dbReference type="RuleBase" id="RU361175"/>
    </source>
</evidence>
<evidence type="ECO:0000256" key="5">
    <source>
        <dbReference type="ARBA" id="ARBA00023277"/>
    </source>
</evidence>
<gene>
    <name evidence="10" type="ORF">JANAI62_25250</name>
</gene>
<comment type="similarity">
    <text evidence="1 9">Belongs to the glycosyl hydrolase 1 family.</text>
</comment>
<reference evidence="10 11" key="1">
    <citation type="submission" date="2021-05" db="EMBL/GenBank/DDBJ databases">
        <title>Bacteria Genome sequencing.</title>
        <authorList>
            <person name="Takabe Y."/>
            <person name="Nakajima Y."/>
            <person name="Suzuki S."/>
            <person name="Shiozaki T."/>
        </authorList>
    </citation>
    <scope>NUCLEOTIDE SEQUENCE [LARGE SCALE GENOMIC DNA]</scope>
    <source>
        <strain evidence="10 11">AI_62</strain>
    </source>
</reference>
<keyword evidence="4" id="KW-0136">Cellulose degradation</keyword>
<sequence>MTRSDLRDALSVTRSDFPSDFQFAVATSAYQIEGHAHGGAGPTHWDAFARVPGKVDRGEDGALACDHFHRWAEDLDLIAEAGFDAYRFSTSWARIMPDGRQLNEAGLDFYDRLVDGMLERGIKPMATLYHWELPQALSERGGWTSREIPERFAEFSARVARRLGDRLWSTAPVNEPWCVAWLSHFHGYHAPGLADLTAAARAMHHVGLAHGLSIQALRAEGVPNLGAACNMEYALPATDRDADRQAADIYDGIYNRWFVGGMVKGIYPEDIVDGLSDHLPDGWQNDLKIISEPIDWMGINYYTCKRIARANAPWPAYTEREGPLPKTDMGWEICPDGLDWLIRRTVTDYTGDLPLFITENGMANADQVAVPDLARIDYLDRHLERMKTMVEDGIPLKGYTIWSLLDNYEWTLGYDKRFGLVHVDFDDYTRTPKASYHAVQRALAA</sequence>
<evidence type="ECO:0000256" key="1">
    <source>
        <dbReference type="ARBA" id="ARBA00010838"/>
    </source>
</evidence>
<dbReference type="PROSITE" id="PS00572">
    <property type="entry name" value="GLYCOSYL_HYDROL_F1_1"/>
    <property type="match status" value="1"/>
</dbReference>
<dbReference type="SUPFAM" id="SSF51445">
    <property type="entry name" value="(Trans)glycosidases"/>
    <property type="match status" value="1"/>
</dbReference>
<dbReference type="InterPro" id="IPR018120">
    <property type="entry name" value="Glyco_hydro_1_AS"/>
</dbReference>
<dbReference type="Pfam" id="PF00232">
    <property type="entry name" value="Glyco_hydro_1"/>
    <property type="match status" value="1"/>
</dbReference>
<organism evidence="10 11">
    <name type="scientific">Jannaschia pagri</name>
    <dbReference type="NCBI Taxonomy" id="2829797"/>
    <lineage>
        <taxon>Bacteria</taxon>
        <taxon>Pseudomonadati</taxon>
        <taxon>Pseudomonadota</taxon>
        <taxon>Alphaproteobacteria</taxon>
        <taxon>Rhodobacterales</taxon>
        <taxon>Roseobacteraceae</taxon>
        <taxon>Jannaschia</taxon>
    </lineage>
</organism>
<dbReference type="InterPro" id="IPR017853">
    <property type="entry name" value="GH"/>
</dbReference>
<dbReference type="PRINTS" id="PR00131">
    <property type="entry name" value="GLHYDRLASE1"/>
</dbReference>
<comment type="catalytic activity">
    <reaction evidence="9">
        <text>Hydrolysis of terminal, non-reducing beta-D-glucosyl residues with release of beta-D-glucose.</text>
        <dbReference type="EC" id="3.2.1.21"/>
    </reaction>
</comment>
<dbReference type="InterPro" id="IPR017736">
    <property type="entry name" value="Glyco_hydro_1_beta-glucosidase"/>
</dbReference>
<dbReference type="NCBIfam" id="TIGR03356">
    <property type="entry name" value="BGL"/>
    <property type="match status" value="1"/>
</dbReference>
<proteinExistence type="inferred from homology"/>
<evidence type="ECO:0000313" key="10">
    <source>
        <dbReference type="EMBL" id="GIT95902.1"/>
    </source>
</evidence>
<dbReference type="InterPro" id="IPR001360">
    <property type="entry name" value="Glyco_hydro_1"/>
</dbReference>
<keyword evidence="6 9" id="KW-0326">Glycosidase</keyword>
<comment type="caution">
    <text evidence="10">The sequence shown here is derived from an EMBL/GenBank/DDBJ whole genome shotgun (WGS) entry which is preliminary data.</text>
</comment>
<dbReference type="Gene3D" id="3.20.20.80">
    <property type="entry name" value="Glycosidases"/>
    <property type="match status" value="1"/>
</dbReference>
<dbReference type="RefSeq" id="WP_255576376.1">
    <property type="nucleotide sequence ID" value="NZ_BPFH01000004.1"/>
</dbReference>
<dbReference type="Proteomes" id="UP000786693">
    <property type="component" value="Unassembled WGS sequence"/>
</dbReference>
<dbReference type="PANTHER" id="PTHR10353">
    <property type="entry name" value="GLYCOSYL HYDROLASE"/>
    <property type="match status" value="1"/>
</dbReference>
<name>A0ABQ4NNA9_9RHOB</name>
<evidence type="ECO:0000256" key="2">
    <source>
        <dbReference type="ARBA" id="ARBA00012744"/>
    </source>
</evidence>
<evidence type="ECO:0000256" key="8">
    <source>
        <dbReference type="PROSITE-ProRule" id="PRU10055"/>
    </source>
</evidence>
<accession>A0ABQ4NNA9</accession>
<feature type="active site" description="Nucleophile" evidence="8">
    <location>
        <position position="359"/>
    </location>
</feature>